<dbReference type="GeneID" id="20318955"/>
<evidence type="ECO:0000313" key="1">
    <source>
        <dbReference type="EMBL" id="KER28390.1"/>
    </source>
</evidence>
<feature type="non-terminal residue" evidence="1">
    <location>
        <position position="1"/>
    </location>
</feature>
<name>A0A074ZYI6_OPIVI</name>
<protein>
    <submittedName>
        <fullName evidence="1">Uncharacterized protein</fullName>
    </submittedName>
</protein>
<keyword evidence="2" id="KW-1185">Reference proteome</keyword>
<accession>A0A074ZYI6</accession>
<dbReference type="RefSeq" id="XP_009167862.1">
    <property type="nucleotide sequence ID" value="XM_009169598.1"/>
</dbReference>
<dbReference type="CTD" id="20318955"/>
<sequence>CFPQSKPWVTPNTLKLWNVFWSSGRRPPMLTTLLAKFWPPFPIHHRPKHQFQRRIRSAYSNRRG</sequence>
<dbReference type="EMBL" id="KL596700">
    <property type="protein sequence ID" value="KER28390.1"/>
    <property type="molecule type" value="Genomic_DNA"/>
</dbReference>
<organism evidence="1 2">
    <name type="scientific">Opisthorchis viverrini</name>
    <name type="common">Southeast Asian liver fluke</name>
    <dbReference type="NCBI Taxonomy" id="6198"/>
    <lineage>
        <taxon>Eukaryota</taxon>
        <taxon>Metazoa</taxon>
        <taxon>Spiralia</taxon>
        <taxon>Lophotrochozoa</taxon>
        <taxon>Platyhelminthes</taxon>
        <taxon>Trematoda</taxon>
        <taxon>Digenea</taxon>
        <taxon>Opisthorchiida</taxon>
        <taxon>Opisthorchiata</taxon>
        <taxon>Opisthorchiidae</taxon>
        <taxon>Opisthorchis</taxon>
    </lineage>
</organism>
<dbReference type="Proteomes" id="UP000054324">
    <property type="component" value="Unassembled WGS sequence"/>
</dbReference>
<dbReference type="AlphaFoldDB" id="A0A074ZYI6"/>
<reference evidence="1 2" key="1">
    <citation type="submission" date="2013-11" db="EMBL/GenBank/DDBJ databases">
        <title>Opisthorchis viverrini - life in the bile duct.</title>
        <authorList>
            <person name="Young N.D."/>
            <person name="Nagarajan N."/>
            <person name="Lin S.J."/>
            <person name="Korhonen P.K."/>
            <person name="Jex A.R."/>
            <person name="Hall R.S."/>
            <person name="Safavi-Hemami H."/>
            <person name="Kaewkong W."/>
            <person name="Bertrand D."/>
            <person name="Gao S."/>
            <person name="Seet Q."/>
            <person name="Wongkham S."/>
            <person name="Teh B.T."/>
            <person name="Wongkham C."/>
            <person name="Intapan P.M."/>
            <person name="Maleewong W."/>
            <person name="Yang X."/>
            <person name="Hu M."/>
            <person name="Wang Z."/>
            <person name="Hofmann A."/>
            <person name="Sternberg P.W."/>
            <person name="Tan P."/>
            <person name="Wang J."/>
            <person name="Gasser R.B."/>
        </authorList>
    </citation>
    <scope>NUCLEOTIDE SEQUENCE [LARGE SCALE GENOMIC DNA]</scope>
</reference>
<dbReference type="KEGG" id="ovi:T265_04773"/>
<proteinExistence type="predicted"/>
<gene>
    <name evidence="1" type="ORF">T265_04773</name>
</gene>
<feature type="non-terminal residue" evidence="1">
    <location>
        <position position="64"/>
    </location>
</feature>
<evidence type="ECO:0000313" key="2">
    <source>
        <dbReference type="Proteomes" id="UP000054324"/>
    </source>
</evidence>